<evidence type="ECO:0000256" key="5">
    <source>
        <dbReference type="ARBA" id="ARBA00022989"/>
    </source>
</evidence>
<evidence type="ECO:0000256" key="8">
    <source>
        <dbReference type="SAM" id="Phobius"/>
    </source>
</evidence>
<feature type="domain" description="Concentrative nucleoside transporter C-terminal" evidence="10">
    <location>
        <begin position="196"/>
        <end position="439"/>
    </location>
</feature>
<feature type="transmembrane region" description="Helical" evidence="8">
    <location>
        <begin position="421"/>
        <end position="443"/>
    </location>
</feature>
<evidence type="ECO:0000256" key="7">
    <source>
        <dbReference type="SAM" id="MobiDB-lite"/>
    </source>
</evidence>
<dbReference type="Proteomes" id="UP000243528">
    <property type="component" value="Unassembled WGS sequence"/>
</dbReference>
<reference evidence="12 13" key="1">
    <citation type="submission" date="2018-03" db="EMBL/GenBank/DDBJ databases">
        <title>Genomic Encyclopedia of Archaeal and Bacterial Type Strains, Phase II (KMG-II): from individual species to whole genera.</title>
        <authorList>
            <person name="Goeker M."/>
        </authorList>
    </citation>
    <scope>NUCLEOTIDE SEQUENCE [LARGE SCALE GENOMIC DNA]</scope>
    <source>
        <strain evidence="12 13">DSM 45211</strain>
    </source>
</reference>
<feature type="transmembrane region" description="Helical" evidence="8">
    <location>
        <begin position="29"/>
        <end position="47"/>
    </location>
</feature>
<keyword evidence="4 8" id="KW-0812">Transmembrane</keyword>
<keyword evidence="5 8" id="KW-1133">Transmembrane helix</keyword>
<feature type="transmembrane region" description="Helical" evidence="8">
    <location>
        <begin position="119"/>
        <end position="147"/>
    </location>
</feature>
<feature type="domain" description="Nucleoside transporter/FeoB GTPase Gate" evidence="11">
    <location>
        <begin position="93"/>
        <end position="188"/>
    </location>
</feature>
<keyword evidence="13" id="KW-1185">Reference proteome</keyword>
<dbReference type="EMBL" id="PYGE01000033">
    <property type="protein sequence ID" value="PSK91905.1"/>
    <property type="molecule type" value="Genomic_DNA"/>
</dbReference>
<gene>
    <name evidence="12" type="ORF">CLV30_13338</name>
</gene>
<dbReference type="GO" id="GO:0005337">
    <property type="term" value="F:nucleoside transmembrane transporter activity"/>
    <property type="evidence" value="ECO:0007669"/>
    <property type="project" value="InterPro"/>
</dbReference>
<evidence type="ECO:0000259" key="10">
    <source>
        <dbReference type="Pfam" id="PF07662"/>
    </source>
</evidence>
<dbReference type="GO" id="GO:0015293">
    <property type="term" value="F:symporter activity"/>
    <property type="evidence" value="ECO:0007669"/>
    <property type="project" value="TreeGrafter"/>
</dbReference>
<dbReference type="OrthoDB" id="9766455at2"/>
<accession>A0A2P8D3W5</accession>
<dbReference type="InterPro" id="IPR011657">
    <property type="entry name" value="CNT_C_dom"/>
</dbReference>
<feature type="region of interest" description="Disordered" evidence="7">
    <location>
        <begin position="219"/>
        <end position="268"/>
    </location>
</feature>
<evidence type="ECO:0000313" key="12">
    <source>
        <dbReference type="EMBL" id="PSK91905.1"/>
    </source>
</evidence>
<evidence type="ECO:0000256" key="4">
    <source>
        <dbReference type="ARBA" id="ARBA00022692"/>
    </source>
</evidence>
<dbReference type="InterPro" id="IPR011642">
    <property type="entry name" value="Gate_dom"/>
</dbReference>
<dbReference type="RefSeq" id="WP_106540040.1">
    <property type="nucleotide sequence ID" value="NZ_PYGE01000033.1"/>
</dbReference>
<name>A0A2P8D3W5_9ACTN</name>
<dbReference type="InterPro" id="IPR008276">
    <property type="entry name" value="C_nuclsd_transpt"/>
</dbReference>
<evidence type="ECO:0000256" key="2">
    <source>
        <dbReference type="ARBA" id="ARBA00009033"/>
    </source>
</evidence>
<evidence type="ECO:0000259" key="9">
    <source>
        <dbReference type="Pfam" id="PF01773"/>
    </source>
</evidence>
<dbReference type="AlphaFoldDB" id="A0A2P8D3W5"/>
<dbReference type="PANTHER" id="PTHR10590:SF4">
    <property type="entry name" value="SOLUTE CARRIER FAMILY 28 MEMBER 3"/>
    <property type="match status" value="1"/>
</dbReference>
<keyword evidence="3" id="KW-1003">Cell membrane</keyword>
<evidence type="ECO:0000259" key="11">
    <source>
        <dbReference type="Pfam" id="PF07670"/>
    </source>
</evidence>
<feature type="compositionally biased region" description="Basic and acidic residues" evidence="7">
    <location>
        <begin position="229"/>
        <end position="242"/>
    </location>
</feature>
<dbReference type="PANTHER" id="PTHR10590">
    <property type="entry name" value="SODIUM/NUCLEOSIDE COTRANSPORTER"/>
    <property type="match status" value="1"/>
</dbReference>
<feature type="transmembrane region" description="Helical" evidence="8">
    <location>
        <begin position="168"/>
        <end position="190"/>
    </location>
</feature>
<comment type="similarity">
    <text evidence="2">Belongs to the concentrative nucleoside transporter (CNT) (TC 2.A.41) family.</text>
</comment>
<protein>
    <submittedName>
        <fullName evidence="12">CNT family concentrative nucleoside transporter</fullName>
    </submittedName>
</protein>
<feature type="transmembrane region" description="Helical" evidence="8">
    <location>
        <begin position="92"/>
        <end position="113"/>
    </location>
</feature>
<dbReference type="Pfam" id="PF07662">
    <property type="entry name" value="Nucleos_tra2_C"/>
    <property type="match status" value="1"/>
</dbReference>
<evidence type="ECO:0000313" key="13">
    <source>
        <dbReference type="Proteomes" id="UP000243528"/>
    </source>
</evidence>
<feature type="transmembrane region" description="Helical" evidence="8">
    <location>
        <begin position="290"/>
        <end position="312"/>
    </location>
</feature>
<evidence type="ECO:0000256" key="1">
    <source>
        <dbReference type="ARBA" id="ARBA00004651"/>
    </source>
</evidence>
<proteinExistence type="inferred from homology"/>
<feature type="domain" description="Concentrative nucleoside transporter N-terminal" evidence="9">
    <location>
        <begin position="8"/>
        <end position="81"/>
    </location>
</feature>
<dbReference type="GO" id="GO:0005886">
    <property type="term" value="C:plasma membrane"/>
    <property type="evidence" value="ECO:0007669"/>
    <property type="project" value="UniProtKB-SubCell"/>
</dbReference>
<evidence type="ECO:0000256" key="3">
    <source>
        <dbReference type="ARBA" id="ARBA00022475"/>
    </source>
</evidence>
<comment type="caution">
    <text evidence="12">The sequence shown here is derived from an EMBL/GenBank/DDBJ whole genome shotgun (WGS) entry which is preliminary data.</text>
</comment>
<sequence length="444" mass="46231">MGELRGLLGLAVLLGFAVAVSKNRAGIRWRTIVAALGLQFAFAALVLRWGPGRSALDWLSGKVETLIGYARDGTEFVFGPLTGVGEQGETIFALRVLPVIIFLGALIGLLFYFRVIQYATYVIGGAISWLLRVSKVESMYASVVIYLGQSEAPLMIAPYLRSLRTAQLFTVMTAGFAAAAGSTLVGYSVLGAPLEYLLAATVMNAPAALVMAKIMWPDSTSEPEDSEYVADRDGDEARRDGGTDAADEDGGETDSGTGSPDEIDVRSVRDQESTNAIDAVGRGALAGAKIAVTVGGLLIAFIAMIAMANGILGGVGGWFGYEGLTFEKILGWALSPLAWLLGVPWSEAVEAGSYIGQKTILNEFVAFAAFGPEVGNLSGLTVVIVTFALAGFANLSSIAIQIGTIGSLVPERRSQVAQLGLRALLAGGLANLANAAIAGLVAVT</sequence>
<dbReference type="Pfam" id="PF07670">
    <property type="entry name" value="Gate"/>
    <property type="match status" value="1"/>
</dbReference>
<keyword evidence="6 8" id="KW-0472">Membrane</keyword>
<comment type="subcellular location">
    <subcellularLocation>
        <location evidence="1">Cell membrane</location>
        <topology evidence="1">Multi-pass membrane protein</topology>
    </subcellularLocation>
</comment>
<feature type="transmembrane region" description="Helical" evidence="8">
    <location>
        <begin position="380"/>
        <end position="409"/>
    </location>
</feature>
<dbReference type="Pfam" id="PF01773">
    <property type="entry name" value="Nucleos_tra2_N"/>
    <property type="match status" value="1"/>
</dbReference>
<dbReference type="InterPro" id="IPR002668">
    <property type="entry name" value="CNT_N_dom"/>
</dbReference>
<evidence type="ECO:0000256" key="6">
    <source>
        <dbReference type="ARBA" id="ARBA00023136"/>
    </source>
</evidence>
<organism evidence="12 13">
    <name type="scientific">Haloactinopolyspora alba</name>
    <dbReference type="NCBI Taxonomy" id="648780"/>
    <lineage>
        <taxon>Bacteria</taxon>
        <taxon>Bacillati</taxon>
        <taxon>Actinomycetota</taxon>
        <taxon>Actinomycetes</taxon>
        <taxon>Jiangellales</taxon>
        <taxon>Jiangellaceae</taxon>
        <taxon>Haloactinopolyspora</taxon>
    </lineage>
</organism>